<dbReference type="EMBL" id="JBHSWU010000086">
    <property type="protein sequence ID" value="MFC6724017.1"/>
    <property type="molecule type" value="Genomic_DNA"/>
</dbReference>
<organism evidence="5 6">
    <name type="scientific">Halobium palmae</name>
    <dbReference type="NCBI Taxonomy" id="1776492"/>
    <lineage>
        <taxon>Archaea</taxon>
        <taxon>Methanobacteriati</taxon>
        <taxon>Methanobacteriota</taxon>
        <taxon>Stenosarchaea group</taxon>
        <taxon>Halobacteria</taxon>
        <taxon>Halobacteriales</taxon>
        <taxon>Haloferacaceae</taxon>
        <taxon>Halobium</taxon>
    </lineage>
</organism>
<dbReference type="SUPFAM" id="SSF52540">
    <property type="entry name" value="P-loop containing nucleoside triphosphate hydrolases"/>
    <property type="match status" value="1"/>
</dbReference>
<dbReference type="Pfam" id="PF01268">
    <property type="entry name" value="FTHFS"/>
    <property type="match status" value="1"/>
</dbReference>
<evidence type="ECO:0000256" key="1">
    <source>
        <dbReference type="ARBA" id="ARBA00022563"/>
    </source>
</evidence>
<name>A0ABD5RYC2_9EURY</name>
<protein>
    <submittedName>
        <fullName evidence="5">Formate--tetrahydrofolate ligase</fullName>
        <ecNumber evidence="5">6.3.4.3</ecNumber>
    </submittedName>
</protein>
<evidence type="ECO:0000256" key="3">
    <source>
        <dbReference type="ARBA" id="ARBA00022741"/>
    </source>
</evidence>
<dbReference type="GO" id="GO:0006730">
    <property type="term" value="P:one-carbon metabolic process"/>
    <property type="evidence" value="ECO:0007669"/>
    <property type="project" value="UniProtKB-KW"/>
</dbReference>
<keyword evidence="1" id="KW-0554">One-carbon metabolism</keyword>
<dbReference type="InterPro" id="IPR027417">
    <property type="entry name" value="P-loop_NTPase"/>
</dbReference>
<dbReference type="GO" id="GO:0004329">
    <property type="term" value="F:formate-tetrahydrofolate ligase activity"/>
    <property type="evidence" value="ECO:0007669"/>
    <property type="project" value="UniProtKB-EC"/>
</dbReference>
<dbReference type="EC" id="6.3.4.3" evidence="5"/>
<dbReference type="InterPro" id="IPR000559">
    <property type="entry name" value="Formate_THF_ligase"/>
</dbReference>
<feature type="non-terminal residue" evidence="5">
    <location>
        <position position="55"/>
    </location>
</feature>
<evidence type="ECO:0000256" key="4">
    <source>
        <dbReference type="ARBA" id="ARBA00022840"/>
    </source>
</evidence>
<evidence type="ECO:0000313" key="6">
    <source>
        <dbReference type="Proteomes" id="UP001596328"/>
    </source>
</evidence>
<dbReference type="Proteomes" id="UP001596328">
    <property type="component" value="Unassembled WGS sequence"/>
</dbReference>
<accession>A0ABD5RYC2</accession>
<dbReference type="Gene3D" id="3.40.50.300">
    <property type="entry name" value="P-loop containing nucleotide triphosphate hydrolases"/>
    <property type="match status" value="1"/>
</dbReference>
<keyword evidence="2 5" id="KW-0436">Ligase</keyword>
<reference evidence="5 6" key="1">
    <citation type="journal article" date="2019" name="Int. J. Syst. Evol. Microbiol.">
        <title>The Global Catalogue of Microorganisms (GCM) 10K type strain sequencing project: providing services to taxonomists for standard genome sequencing and annotation.</title>
        <authorList>
            <consortium name="The Broad Institute Genomics Platform"/>
            <consortium name="The Broad Institute Genome Sequencing Center for Infectious Disease"/>
            <person name="Wu L."/>
            <person name="Ma J."/>
        </authorList>
    </citation>
    <scope>NUCLEOTIDE SEQUENCE [LARGE SCALE GENOMIC DNA]</scope>
    <source>
        <strain evidence="5 6">NBRC 111368</strain>
    </source>
</reference>
<evidence type="ECO:0000313" key="5">
    <source>
        <dbReference type="EMBL" id="MFC6724017.1"/>
    </source>
</evidence>
<comment type="caution">
    <text evidence="5">The sequence shown here is derived from an EMBL/GenBank/DDBJ whole genome shotgun (WGS) entry which is preliminary data.</text>
</comment>
<keyword evidence="6" id="KW-1185">Reference proteome</keyword>
<dbReference type="AlphaFoldDB" id="A0ABD5RYC2"/>
<sequence>MSEQDSGSESIPTDYEIAQDAEMDPIGELAEDWGLGDDDLQLYGDYTAKVDADAI</sequence>
<evidence type="ECO:0000256" key="2">
    <source>
        <dbReference type="ARBA" id="ARBA00022598"/>
    </source>
</evidence>
<keyword evidence="3" id="KW-0547">Nucleotide-binding</keyword>
<keyword evidence="4" id="KW-0067">ATP-binding</keyword>
<dbReference type="GO" id="GO:0005524">
    <property type="term" value="F:ATP binding"/>
    <property type="evidence" value="ECO:0007669"/>
    <property type="project" value="UniProtKB-KW"/>
</dbReference>
<gene>
    <name evidence="5" type="ORF">ACFQE1_06440</name>
</gene>
<proteinExistence type="predicted"/>